<dbReference type="GO" id="GO:0016491">
    <property type="term" value="F:oxidoreductase activity"/>
    <property type="evidence" value="ECO:0007669"/>
    <property type="project" value="UniProtKB-KW"/>
</dbReference>
<organism evidence="3 4">
    <name type="scientific">Actinacidiphila yanglinensis</name>
    <dbReference type="NCBI Taxonomy" id="310779"/>
    <lineage>
        <taxon>Bacteria</taxon>
        <taxon>Bacillati</taxon>
        <taxon>Actinomycetota</taxon>
        <taxon>Actinomycetes</taxon>
        <taxon>Kitasatosporales</taxon>
        <taxon>Streptomycetaceae</taxon>
        <taxon>Actinacidiphila</taxon>
    </lineage>
</organism>
<dbReference type="AlphaFoldDB" id="A0A1H6E3L3"/>
<dbReference type="PANTHER" id="PTHR43818:SF11">
    <property type="entry name" value="BCDNA.GH03377"/>
    <property type="match status" value="1"/>
</dbReference>
<dbReference type="Proteomes" id="UP000236754">
    <property type="component" value="Unassembled WGS sequence"/>
</dbReference>
<accession>A0A1H6E3L3</accession>
<dbReference type="SUPFAM" id="SSF55347">
    <property type="entry name" value="Glyceraldehyde-3-phosphate dehydrogenase-like, C-terminal domain"/>
    <property type="match status" value="1"/>
</dbReference>
<evidence type="ECO:0000313" key="3">
    <source>
        <dbReference type="EMBL" id="SEG91596.1"/>
    </source>
</evidence>
<reference evidence="3 4" key="1">
    <citation type="submission" date="2016-10" db="EMBL/GenBank/DDBJ databases">
        <authorList>
            <person name="de Groot N.N."/>
        </authorList>
    </citation>
    <scope>NUCLEOTIDE SEQUENCE [LARGE SCALE GENOMIC DNA]</scope>
    <source>
        <strain evidence="3 4">CGMCC 4.2023</strain>
    </source>
</reference>
<evidence type="ECO:0000313" key="4">
    <source>
        <dbReference type="Proteomes" id="UP000236754"/>
    </source>
</evidence>
<dbReference type="RefSeq" id="WP_103890128.1">
    <property type="nucleotide sequence ID" value="NZ_FNVU01000024.1"/>
</dbReference>
<name>A0A1H6E3L3_9ACTN</name>
<dbReference type="InterPro" id="IPR000683">
    <property type="entry name" value="Gfo/Idh/MocA-like_OxRdtase_N"/>
</dbReference>
<evidence type="ECO:0000259" key="2">
    <source>
        <dbReference type="Pfam" id="PF01408"/>
    </source>
</evidence>
<evidence type="ECO:0000256" key="1">
    <source>
        <dbReference type="ARBA" id="ARBA00023002"/>
    </source>
</evidence>
<dbReference type="GO" id="GO:0000166">
    <property type="term" value="F:nucleotide binding"/>
    <property type="evidence" value="ECO:0007669"/>
    <property type="project" value="InterPro"/>
</dbReference>
<proteinExistence type="predicted"/>
<feature type="domain" description="Gfo/Idh/MocA-like oxidoreductase N-terminal" evidence="2">
    <location>
        <begin position="14"/>
        <end position="130"/>
    </location>
</feature>
<protein>
    <submittedName>
        <fullName evidence="3">Predicted dehydrogenase</fullName>
    </submittedName>
</protein>
<keyword evidence="4" id="KW-1185">Reference proteome</keyword>
<dbReference type="InterPro" id="IPR050463">
    <property type="entry name" value="Gfo/Idh/MocA_oxidrdct_glycsds"/>
</dbReference>
<dbReference type="EMBL" id="FNVU01000024">
    <property type="protein sequence ID" value="SEG91596.1"/>
    <property type="molecule type" value="Genomic_DNA"/>
</dbReference>
<dbReference type="SUPFAM" id="SSF51735">
    <property type="entry name" value="NAD(P)-binding Rossmann-fold domains"/>
    <property type="match status" value="1"/>
</dbReference>
<sequence>MGDRIRTTGTDLTAVVIGAGSQGRVHALGHRAAPGVRLTGLADVDTAAARRLAEEFDVREVHHDFRELLAATRPDIVSVCTPPALHLDVVRAAVAAGARAVHCEKPIALSYGDAVEMTTCAADAGVQLTFNLQRRFDPVQRQAREWIAQGEIGEVVTVEGYCPNLFDWGTHILDLVLFHRQDAAPEWVLGQIDVSVNRYVYGVFTETASLTQIGWADGVRAVVSTGRAPHTSVLNLENDLGLIVQGTRGRADIRGARALVRRFGRDDLVRESPFATDSRTWDHAVDPAIVAGTADAITDLVESLRTGRPPALHARHALRGAELIFATYESSRSRRRVPLPLDRMDNALTSGRAEGFWSPTGELRSTY</sequence>
<dbReference type="Pfam" id="PF01408">
    <property type="entry name" value="GFO_IDH_MocA"/>
    <property type="match status" value="1"/>
</dbReference>
<dbReference type="Gene3D" id="3.40.50.720">
    <property type="entry name" value="NAD(P)-binding Rossmann-like Domain"/>
    <property type="match status" value="1"/>
</dbReference>
<dbReference type="Gene3D" id="3.30.360.10">
    <property type="entry name" value="Dihydrodipicolinate Reductase, domain 2"/>
    <property type="match status" value="1"/>
</dbReference>
<keyword evidence="1" id="KW-0560">Oxidoreductase</keyword>
<dbReference type="OrthoDB" id="9801953at2"/>
<dbReference type="InterPro" id="IPR036291">
    <property type="entry name" value="NAD(P)-bd_dom_sf"/>
</dbReference>
<dbReference type="PANTHER" id="PTHR43818">
    <property type="entry name" value="BCDNA.GH03377"/>
    <property type="match status" value="1"/>
</dbReference>
<gene>
    <name evidence="3" type="ORF">SAMN05216223_12424</name>
</gene>